<gene>
    <name evidence="3" type="ORF">ACFQH5_14350</name>
</gene>
<dbReference type="PANTHER" id="PTHR12558">
    <property type="entry name" value="CELL DIVISION CYCLE 16,23,27"/>
    <property type="match status" value="1"/>
</dbReference>
<dbReference type="SMART" id="SM00028">
    <property type="entry name" value="TPR"/>
    <property type="match status" value="5"/>
</dbReference>
<protein>
    <submittedName>
        <fullName evidence="3">Tetratricopeptide repeat protein</fullName>
    </submittedName>
</protein>
<dbReference type="EMBL" id="JBHSZP010000028">
    <property type="protein sequence ID" value="MFC7090733.1"/>
    <property type="molecule type" value="Genomic_DNA"/>
</dbReference>
<evidence type="ECO:0000313" key="4">
    <source>
        <dbReference type="Proteomes" id="UP001596411"/>
    </source>
</evidence>
<proteinExistence type="predicted"/>
<dbReference type="Proteomes" id="UP001596411">
    <property type="component" value="Unassembled WGS sequence"/>
</dbReference>
<name>A0ABW2F116_9GAMM</name>
<feature type="repeat" description="TPR" evidence="1">
    <location>
        <begin position="493"/>
        <end position="526"/>
    </location>
</feature>
<dbReference type="PROSITE" id="PS50005">
    <property type="entry name" value="TPR"/>
    <property type="match status" value="1"/>
</dbReference>
<dbReference type="InterPro" id="IPR019734">
    <property type="entry name" value="TPR_rpt"/>
</dbReference>
<dbReference type="PROSITE" id="PS51257">
    <property type="entry name" value="PROKAR_LIPOPROTEIN"/>
    <property type="match status" value="1"/>
</dbReference>
<dbReference type="Pfam" id="PF13432">
    <property type="entry name" value="TPR_16"/>
    <property type="match status" value="1"/>
</dbReference>
<keyword evidence="1" id="KW-0802">TPR repeat</keyword>
<reference evidence="4" key="1">
    <citation type="journal article" date="2019" name="Int. J. Syst. Evol. Microbiol.">
        <title>The Global Catalogue of Microorganisms (GCM) 10K type strain sequencing project: providing services to taxonomists for standard genome sequencing and annotation.</title>
        <authorList>
            <consortium name="The Broad Institute Genomics Platform"/>
            <consortium name="The Broad Institute Genome Sequencing Center for Infectious Disease"/>
            <person name="Wu L."/>
            <person name="Ma J."/>
        </authorList>
    </citation>
    <scope>NUCLEOTIDE SEQUENCE [LARGE SCALE GENOMIC DNA]</scope>
    <source>
        <strain evidence="4">CGMCC 1.13666</strain>
    </source>
</reference>
<dbReference type="RefSeq" id="WP_346063379.1">
    <property type="nucleotide sequence ID" value="NZ_BAAADR010000017.1"/>
</dbReference>
<comment type="caution">
    <text evidence="3">The sequence shown here is derived from an EMBL/GenBank/DDBJ whole genome shotgun (WGS) entry which is preliminary data.</text>
</comment>
<dbReference type="Gene3D" id="1.25.40.10">
    <property type="entry name" value="Tetratricopeptide repeat domain"/>
    <property type="match status" value="2"/>
</dbReference>
<organism evidence="3 4">
    <name type="scientific">Halomonas salifodinae</name>
    <dbReference type="NCBI Taxonomy" id="438745"/>
    <lineage>
        <taxon>Bacteria</taxon>
        <taxon>Pseudomonadati</taxon>
        <taxon>Pseudomonadota</taxon>
        <taxon>Gammaproteobacteria</taxon>
        <taxon>Oceanospirillales</taxon>
        <taxon>Halomonadaceae</taxon>
        <taxon>Halomonas</taxon>
    </lineage>
</organism>
<dbReference type="SUPFAM" id="SSF48452">
    <property type="entry name" value="TPR-like"/>
    <property type="match status" value="2"/>
</dbReference>
<dbReference type="InterPro" id="IPR011990">
    <property type="entry name" value="TPR-like_helical_dom_sf"/>
</dbReference>
<keyword evidence="4" id="KW-1185">Reference proteome</keyword>
<dbReference type="PANTHER" id="PTHR12558:SF33">
    <property type="entry name" value="BLL7664 PROTEIN"/>
    <property type="match status" value="1"/>
</dbReference>
<evidence type="ECO:0000256" key="2">
    <source>
        <dbReference type="SAM" id="SignalP"/>
    </source>
</evidence>
<keyword evidence="2" id="KW-0732">Signal</keyword>
<accession>A0ABW2F116</accession>
<dbReference type="Pfam" id="PF14559">
    <property type="entry name" value="TPR_19"/>
    <property type="match status" value="1"/>
</dbReference>
<sequence>MPPRLLPPLLLSALLAACQGTPFAPPGPPLEDPLASAPPVAHGLDAAGLATLLTAELAGQRGDYRRATEGYLSAAERYGDPALVERAALAARFSEDTALLEEAARRWQERAPEAEGPQRLLASLALQRGDWEGALAARLALSAQGGQGDLAGFAELAIEEDAYLPPLRERLRGFLDELPAGHPRHHDAALATALLEAASGERLAAEARLARLAEARPDDPALWLIRAQLALEAHDGTAARRAARRGLSLAPDDSRFTLALAQAELQLGNVAAAEAQTETLLAYHDEHQELRLALARLYLEHDAPAPARRLLLPLIDADDTPPVTYLLLGGIAAADGEVDNALLYYRQVPPGDAFLAARLQAVRLLDEAGRFDEARALLAEERRRHPGQSSQLTSLEVELLDERGQSSEADALLERILAGTPGDAELRYLRAMRAYQAGDVATLEADLREVLRRDPDNALALNALGYTYADENRRLDEALELIERAHALEPDNPAVLDSLGWVHYRLGDPDTALPYLERAYAGMPDQEVAAHLIEVLWALGRHDEARARLAEALERFATRPLIDDLLRRQPSLLDRDTP</sequence>
<evidence type="ECO:0000256" key="1">
    <source>
        <dbReference type="PROSITE-ProRule" id="PRU00339"/>
    </source>
</evidence>
<evidence type="ECO:0000313" key="3">
    <source>
        <dbReference type="EMBL" id="MFC7090733.1"/>
    </source>
</evidence>
<feature type="chain" id="PRO_5046125286" evidence="2">
    <location>
        <begin position="25"/>
        <end position="578"/>
    </location>
</feature>
<feature type="signal peptide" evidence="2">
    <location>
        <begin position="1"/>
        <end position="24"/>
    </location>
</feature>